<organism evidence="3 4">
    <name type="scientific">Proteus vulgaris</name>
    <dbReference type="NCBI Taxonomy" id="585"/>
    <lineage>
        <taxon>Bacteria</taxon>
        <taxon>Pseudomonadati</taxon>
        <taxon>Pseudomonadota</taxon>
        <taxon>Gammaproteobacteria</taxon>
        <taxon>Enterobacterales</taxon>
        <taxon>Morganellaceae</taxon>
        <taxon>Proteus</taxon>
    </lineage>
</organism>
<dbReference type="SUPFAM" id="SSF53448">
    <property type="entry name" value="Nucleotide-diphospho-sugar transferases"/>
    <property type="match status" value="1"/>
</dbReference>
<name>A0A379F8T4_PROVU</name>
<proteinExistence type="inferred from homology"/>
<evidence type="ECO:0000313" key="3">
    <source>
        <dbReference type="EMBL" id="SUC15956.1"/>
    </source>
</evidence>
<gene>
    <name evidence="3" type="primary">waaE</name>
    <name evidence="3" type="ORF">NCTC10376_01838</name>
</gene>
<dbReference type="InterPro" id="IPR001173">
    <property type="entry name" value="Glyco_trans_2-like"/>
</dbReference>
<accession>A0A379F8T4</accession>
<feature type="domain" description="Glycosyltransferase 2-like" evidence="2">
    <location>
        <begin position="8"/>
        <end position="140"/>
    </location>
</feature>
<dbReference type="InterPro" id="IPR029044">
    <property type="entry name" value="Nucleotide-diphossugar_trans"/>
</dbReference>
<sequence>MSQSKRLSVVMISKNVADVIGECLDSVQWADEIIVLDSGSQDDTCRIATEKGAKVFVNSEWPGFGKQRQLAQQYATGDYIFMIDSDERVTVELKTSILAILQQPEENVVYNCARRNLFMGRFMKHSGWYPDKVTRLYDRKRYQYNNNLVHESLETQGATVKTLQGDLLHLTCRDLMEFQQKQLKYATEWAKERYQQGKTTRYCSILSHTLGAFFKTWLLRMGILDGKQGLILALVNAQYTFNKYASLWELSQKTVNHEK</sequence>
<dbReference type="GO" id="GO:0016740">
    <property type="term" value="F:transferase activity"/>
    <property type="evidence" value="ECO:0007669"/>
    <property type="project" value="UniProtKB-KW"/>
</dbReference>
<dbReference type="PANTHER" id="PTHR43630:SF2">
    <property type="entry name" value="GLYCOSYLTRANSFERASE"/>
    <property type="match status" value="1"/>
</dbReference>
<dbReference type="RefSeq" id="WP_087803797.1">
    <property type="nucleotide sequence ID" value="NZ_CAXOHZ010000008.1"/>
</dbReference>
<evidence type="ECO:0000256" key="1">
    <source>
        <dbReference type="ARBA" id="ARBA00038494"/>
    </source>
</evidence>
<dbReference type="Gene3D" id="3.90.550.10">
    <property type="entry name" value="Spore Coat Polysaccharide Biosynthesis Protein SpsA, Chain A"/>
    <property type="match status" value="1"/>
</dbReference>
<comment type="similarity">
    <text evidence="1">Belongs to the glycosyltransferase 2 family. WaaE/KdtX subfamily.</text>
</comment>
<keyword evidence="3" id="KW-0808">Transferase</keyword>
<dbReference type="CDD" id="cd02511">
    <property type="entry name" value="Beta4Glucosyltransferase"/>
    <property type="match status" value="1"/>
</dbReference>
<dbReference type="PANTHER" id="PTHR43630">
    <property type="entry name" value="POLY-BETA-1,6-N-ACETYL-D-GLUCOSAMINE SYNTHASE"/>
    <property type="match status" value="1"/>
</dbReference>
<protein>
    <submittedName>
        <fullName evidence="3">Lipopolysaccharide core biosynthesis glycosyl transferase</fullName>
    </submittedName>
</protein>
<dbReference type="EMBL" id="UGTW01000001">
    <property type="protein sequence ID" value="SUC15956.1"/>
    <property type="molecule type" value="Genomic_DNA"/>
</dbReference>
<dbReference type="Proteomes" id="UP000254331">
    <property type="component" value="Unassembled WGS sequence"/>
</dbReference>
<dbReference type="AlphaFoldDB" id="A0A379F8T4"/>
<dbReference type="GeneID" id="93396101"/>
<dbReference type="Pfam" id="PF00535">
    <property type="entry name" value="Glycos_transf_2"/>
    <property type="match status" value="1"/>
</dbReference>
<evidence type="ECO:0000313" key="4">
    <source>
        <dbReference type="Proteomes" id="UP000254331"/>
    </source>
</evidence>
<reference evidence="3 4" key="1">
    <citation type="submission" date="2018-06" db="EMBL/GenBank/DDBJ databases">
        <authorList>
            <consortium name="Pathogen Informatics"/>
            <person name="Doyle S."/>
        </authorList>
    </citation>
    <scope>NUCLEOTIDE SEQUENCE [LARGE SCALE GENOMIC DNA]</scope>
    <source>
        <strain evidence="3 4">NCTC10376</strain>
    </source>
</reference>
<evidence type="ECO:0000259" key="2">
    <source>
        <dbReference type="Pfam" id="PF00535"/>
    </source>
</evidence>